<feature type="transmembrane region" description="Helical" evidence="6">
    <location>
        <begin position="47"/>
        <end position="66"/>
    </location>
</feature>
<feature type="transmembrane region" description="Helical" evidence="6">
    <location>
        <begin position="118"/>
        <end position="139"/>
    </location>
</feature>
<evidence type="ECO:0000256" key="4">
    <source>
        <dbReference type="ARBA" id="ARBA00022989"/>
    </source>
</evidence>
<keyword evidence="5 6" id="KW-0472">Membrane</keyword>
<evidence type="ECO:0000256" key="3">
    <source>
        <dbReference type="ARBA" id="ARBA00022692"/>
    </source>
</evidence>
<dbReference type="InParanoid" id="A0A068VAZ6"/>
<keyword evidence="8" id="KW-1185">Reference proteome</keyword>
<dbReference type="OrthoDB" id="10027388at2759"/>
<evidence type="ECO:0000256" key="1">
    <source>
        <dbReference type="ARBA" id="ARBA00004141"/>
    </source>
</evidence>
<dbReference type="Proteomes" id="UP000295252">
    <property type="component" value="Unassembled WGS sequence"/>
</dbReference>
<dbReference type="OMA" id="LQAWQCS"/>
<dbReference type="PANTHER" id="PTHR15876">
    <property type="entry name" value="TRANSMEMBRANE PROTEIN ADIPOCYTE-ASSOCIATED 1"/>
    <property type="match status" value="1"/>
</dbReference>
<dbReference type="PhylomeDB" id="A0A068VAZ6"/>
<feature type="transmembrane region" description="Helical" evidence="6">
    <location>
        <begin position="151"/>
        <end position="179"/>
    </location>
</feature>
<evidence type="ECO:0000313" key="8">
    <source>
        <dbReference type="Proteomes" id="UP000295252"/>
    </source>
</evidence>
<feature type="transmembrane region" description="Helical" evidence="6">
    <location>
        <begin position="78"/>
        <end position="98"/>
    </location>
</feature>
<feature type="transmembrane region" description="Helical" evidence="6">
    <location>
        <begin position="225"/>
        <end position="249"/>
    </location>
</feature>
<gene>
    <name evidence="7" type="ORF">GSCOC_T00001681001</name>
</gene>
<keyword evidence="4 6" id="KW-1133">Transmembrane helix</keyword>
<feature type="transmembrane region" description="Helical" evidence="6">
    <location>
        <begin position="255"/>
        <end position="279"/>
    </location>
</feature>
<dbReference type="GO" id="GO:0004930">
    <property type="term" value="F:G protein-coupled receptor activity"/>
    <property type="evidence" value="ECO:0007669"/>
    <property type="project" value="TreeGrafter"/>
</dbReference>
<evidence type="ECO:0000256" key="2">
    <source>
        <dbReference type="ARBA" id="ARBA00010125"/>
    </source>
</evidence>
<evidence type="ECO:0000256" key="5">
    <source>
        <dbReference type="ARBA" id="ARBA00023136"/>
    </source>
</evidence>
<accession>A0A068VAZ6</accession>
<sequence length="308" mass="34826">MSKLRGISSIAPVGGADAGEGDHQYIIFRGYHGLFFSPSSPSSCHGFWHNAALVVPSALFIAYLGFQAKRNIKKLGHGRSYVMIVYYVLLWSAAVLNLTWSSFQVWQCVPEKDVAWNLLSLSTASLLLCLEISIVAFLLQDNYVSGLETLAHTFMVSGAIVGVDAFVKVICIFGLGVPLFIDVEITHRGKWFIWFTYRLVLSAVYAYILFVHYSKWRDKLPPKPAFYNYVIMLFIFNAIALCACGFAGIGAGFGLWLYNFSVVCYHSLYLPFLYVTFLADFFEEEDWLLDNAYYSEMKDAGFFDSEWD</sequence>
<proteinExistence type="inferred from homology"/>
<dbReference type="EMBL" id="HG739260">
    <property type="protein sequence ID" value="CDP17714.1"/>
    <property type="molecule type" value="Genomic_DNA"/>
</dbReference>
<organism evidence="7 8">
    <name type="scientific">Coffea canephora</name>
    <name type="common">Robusta coffee</name>
    <dbReference type="NCBI Taxonomy" id="49390"/>
    <lineage>
        <taxon>Eukaryota</taxon>
        <taxon>Viridiplantae</taxon>
        <taxon>Streptophyta</taxon>
        <taxon>Embryophyta</taxon>
        <taxon>Tracheophyta</taxon>
        <taxon>Spermatophyta</taxon>
        <taxon>Magnoliopsida</taxon>
        <taxon>eudicotyledons</taxon>
        <taxon>Gunneridae</taxon>
        <taxon>Pentapetalae</taxon>
        <taxon>asterids</taxon>
        <taxon>lamiids</taxon>
        <taxon>Gentianales</taxon>
        <taxon>Rubiaceae</taxon>
        <taxon>Ixoroideae</taxon>
        <taxon>Gardenieae complex</taxon>
        <taxon>Bertiereae - Coffeeae clade</taxon>
        <taxon>Coffeeae</taxon>
        <taxon>Coffea</taxon>
    </lineage>
</organism>
<dbReference type="Gramene" id="CDP17714">
    <property type="protein sequence ID" value="CDP17714"/>
    <property type="gene ID" value="GSCOC_T00001681001"/>
</dbReference>
<dbReference type="AlphaFoldDB" id="A0A068VAZ6"/>
<dbReference type="PANTHER" id="PTHR15876:SF8">
    <property type="entry name" value="TRANSMEMBRANE PROTEIN ADIPOCYTE-ASSOCIATED 1"/>
    <property type="match status" value="1"/>
</dbReference>
<dbReference type="InterPro" id="IPR018781">
    <property type="entry name" value="TPRA1/CAND2/CAND8"/>
</dbReference>
<evidence type="ECO:0000256" key="6">
    <source>
        <dbReference type="SAM" id="Phobius"/>
    </source>
</evidence>
<protein>
    <submittedName>
        <fullName evidence="7">DH200=94 genomic scaffold, scaffold_176</fullName>
    </submittedName>
</protein>
<comment type="subcellular location">
    <subcellularLocation>
        <location evidence="1">Membrane</location>
        <topology evidence="1">Multi-pass membrane protein</topology>
    </subcellularLocation>
</comment>
<keyword evidence="3 6" id="KW-0812">Transmembrane</keyword>
<feature type="transmembrane region" description="Helical" evidence="6">
    <location>
        <begin position="191"/>
        <end position="213"/>
    </location>
</feature>
<dbReference type="Pfam" id="PF10160">
    <property type="entry name" value="Tmemb_40"/>
    <property type="match status" value="1"/>
</dbReference>
<evidence type="ECO:0000313" key="7">
    <source>
        <dbReference type="EMBL" id="CDP17714.1"/>
    </source>
</evidence>
<dbReference type="GO" id="GO:0005886">
    <property type="term" value="C:plasma membrane"/>
    <property type="evidence" value="ECO:0007669"/>
    <property type="project" value="TreeGrafter"/>
</dbReference>
<name>A0A068VAZ6_COFCA</name>
<comment type="similarity">
    <text evidence="2">Belongs to the UPF0359 family.</text>
</comment>
<reference evidence="8" key="1">
    <citation type="journal article" date="2014" name="Science">
        <title>The coffee genome provides insight into the convergent evolution of caffeine biosynthesis.</title>
        <authorList>
            <person name="Denoeud F."/>
            <person name="Carretero-Paulet L."/>
            <person name="Dereeper A."/>
            <person name="Droc G."/>
            <person name="Guyot R."/>
            <person name="Pietrella M."/>
            <person name="Zheng C."/>
            <person name="Alberti A."/>
            <person name="Anthony F."/>
            <person name="Aprea G."/>
            <person name="Aury J.M."/>
            <person name="Bento P."/>
            <person name="Bernard M."/>
            <person name="Bocs S."/>
            <person name="Campa C."/>
            <person name="Cenci A."/>
            <person name="Combes M.C."/>
            <person name="Crouzillat D."/>
            <person name="Da Silva C."/>
            <person name="Daddiego L."/>
            <person name="De Bellis F."/>
            <person name="Dussert S."/>
            <person name="Garsmeur O."/>
            <person name="Gayraud T."/>
            <person name="Guignon V."/>
            <person name="Jahn K."/>
            <person name="Jamilloux V."/>
            <person name="Joet T."/>
            <person name="Labadie K."/>
            <person name="Lan T."/>
            <person name="Leclercq J."/>
            <person name="Lepelley M."/>
            <person name="Leroy T."/>
            <person name="Li L.T."/>
            <person name="Librado P."/>
            <person name="Lopez L."/>
            <person name="Munoz A."/>
            <person name="Noel B."/>
            <person name="Pallavicini A."/>
            <person name="Perrotta G."/>
            <person name="Poncet V."/>
            <person name="Pot D."/>
            <person name="Priyono X."/>
            <person name="Rigoreau M."/>
            <person name="Rouard M."/>
            <person name="Rozas J."/>
            <person name="Tranchant-Dubreuil C."/>
            <person name="VanBuren R."/>
            <person name="Zhang Q."/>
            <person name="Andrade A.C."/>
            <person name="Argout X."/>
            <person name="Bertrand B."/>
            <person name="de Kochko A."/>
            <person name="Graziosi G."/>
            <person name="Henry R.J."/>
            <person name="Jayarama X."/>
            <person name="Ming R."/>
            <person name="Nagai C."/>
            <person name="Rounsley S."/>
            <person name="Sankoff D."/>
            <person name="Giuliano G."/>
            <person name="Albert V.A."/>
            <person name="Wincker P."/>
            <person name="Lashermes P."/>
        </authorList>
    </citation>
    <scope>NUCLEOTIDE SEQUENCE [LARGE SCALE GENOMIC DNA]</scope>
    <source>
        <strain evidence="8">cv. DH200-94</strain>
    </source>
</reference>